<reference evidence="5 6" key="1">
    <citation type="submission" date="2018-09" db="EMBL/GenBank/DDBJ databases">
        <authorList>
            <person name="Zhu H."/>
        </authorList>
    </citation>
    <scope>NUCLEOTIDE SEQUENCE [LARGE SCALE GENOMIC DNA]</scope>
    <source>
        <strain evidence="5 6">K2S05-167</strain>
    </source>
</reference>
<name>A0A418VEG8_9DEIO</name>
<dbReference type="EMBL" id="QYUJ01000010">
    <property type="protein sequence ID" value="RJF74507.1"/>
    <property type="molecule type" value="Genomic_DNA"/>
</dbReference>
<dbReference type="AlphaFoldDB" id="A0A418VEG8"/>
<evidence type="ECO:0000256" key="2">
    <source>
        <dbReference type="ARBA" id="ARBA00023125"/>
    </source>
</evidence>
<dbReference type="GO" id="GO:0003700">
    <property type="term" value="F:DNA-binding transcription factor activity"/>
    <property type="evidence" value="ECO:0007669"/>
    <property type="project" value="InterPro"/>
</dbReference>
<keyword evidence="1" id="KW-0805">Transcription regulation</keyword>
<dbReference type="Gene3D" id="1.10.10.10">
    <property type="entry name" value="Winged helix-like DNA-binding domain superfamily/Winged helix DNA-binding domain"/>
    <property type="match status" value="1"/>
</dbReference>
<comment type="caution">
    <text evidence="5">The sequence shown here is derived from an EMBL/GenBank/DDBJ whole genome shotgun (WGS) entry which is preliminary data.</text>
</comment>
<dbReference type="Proteomes" id="UP000286287">
    <property type="component" value="Unassembled WGS sequence"/>
</dbReference>
<dbReference type="PANTHER" id="PTHR42756:SF1">
    <property type="entry name" value="TRANSCRIPTIONAL REPRESSOR OF EMRAB OPERON"/>
    <property type="match status" value="1"/>
</dbReference>
<protein>
    <submittedName>
        <fullName evidence="5">MarR family transcriptional regulator</fullName>
    </submittedName>
</protein>
<dbReference type="GO" id="GO:0003677">
    <property type="term" value="F:DNA binding"/>
    <property type="evidence" value="ECO:0007669"/>
    <property type="project" value="UniProtKB-KW"/>
</dbReference>
<dbReference type="RefSeq" id="WP_119761506.1">
    <property type="nucleotide sequence ID" value="NZ_QYUJ01000010.1"/>
</dbReference>
<keyword evidence="2" id="KW-0238">DNA-binding</keyword>
<organism evidence="5 6">
    <name type="scientific">Deinococcus cavernae</name>
    <dbReference type="NCBI Taxonomy" id="2320857"/>
    <lineage>
        <taxon>Bacteria</taxon>
        <taxon>Thermotogati</taxon>
        <taxon>Deinococcota</taxon>
        <taxon>Deinococci</taxon>
        <taxon>Deinococcales</taxon>
        <taxon>Deinococcaceae</taxon>
        <taxon>Deinococcus</taxon>
    </lineage>
</organism>
<accession>A0A418VEG8</accession>
<dbReference type="SUPFAM" id="SSF46785">
    <property type="entry name" value="Winged helix' DNA-binding domain"/>
    <property type="match status" value="1"/>
</dbReference>
<proteinExistence type="predicted"/>
<feature type="domain" description="HTH marR-type" evidence="4">
    <location>
        <begin position="13"/>
        <end position="146"/>
    </location>
</feature>
<gene>
    <name evidence="5" type="ORF">D3875_04295</name>
</gene>
<evidence type="ECO:0000259" key="4">
    <source>
        <dbReference type="PROSITE" id="PS50995"/>
    </source>
</evidence>
<dbReference type="SMART" id="SM00347">
    <property type="entry name" value="HTH_MARR"/>
    <property type="match status" value="1"/>
</dbReference>
<dbReference type="InterPro" id="IPR036388">
    <property type="entry name" value="WH-like_DNA-bd_sf"/>
</dbReference>
<dbReference type="InterPro" id="IPR000835">
    <property type="entry name" value="HTH_MarR-typ"/>
</dbReference>
<dbReference type="PROSITE" id="PS50995">
    <property type="entry name" value="HTH_MARR_2"/>
    <property type="match status" value="1"/>
</dbReference>
<evidence type="ECO:0000256" key="1">
    <source>
        <dbReference type="ARBA" id="ARBA00023015"/>
    </source>
</evidence>
<evidence type="ECO:0000313" key="5">
    <source>
        <dbReference type="EMBL" id="RJF74507.1"/>
    </source>
</evidence>
<dbReference type="Pfam" id="PF01047">
    <property type="entry name" value="MarR"/>
    <property type="match status" value="1"/>
</dbReference>
<evidence type="ECO:0000313" key="6">
    <source>
        <dbReference type="Proteomes" id="UP000286287"/>
    </source>
</evidence>
<evidence type="ECO:0000256" key="3">
    <source>
        <dbReference type="ARBA" id="ARBA00023163"/>
    </source>
</evidence>
<keyword evidence="6" id="KW-1185">Reference proteome</keyword>
<dbReference type="OrthoDB" id="5966462at2"/>
<sequence>MTVVFDNKEGDAATQTGESLRTITRLFTELQQLNFACCDVNSVTQCSILTTLSREGDQTLVSLTRTLNLDKAWLSRTTDHMVEEGLLIKAPHPGDRRALLLQLTDVGEQAAQSLNSQLNAQAQRVLDRLQEADRAQTVRLLESLKDALQAELQQEQCCITPDK</sequence>
<dbReference type="PANTHER" id="PTHR42756">
    <property type="entry name" value="TRANSCRIPTIONAL REGULATOR, MARR"/>
    <property type="match status" value="1"/>
</dbReference>
<keyword evidence="3" id="KW-0804">Transcription</keyword>
<dbReference type="InterPro" id="IPR036390">
    <property type="entry name" value="WH_DNA-bd_sf"/>
</dbReference>